<name>A0A4P9XE64_9FUNG</name>
<proteinExistence type="predicted"/>
<dbReference type="EMBL" id="ML009136">
    <property type="protein sequence ID" value="RKO97953.1"/>
    <property type="molecule type" value="Genomic_DNA"/>
</dbReference>
<evidence type="ECO:0000313" key="3">
    <source>
        <dbReference type="Proteomes" id="UP000268535"/>
    </source>
</evidence>
<evidence type="ECO:0000313" key="4">
    <source>
        <dbReference type="Proteomes" id="UP000274922"/>
    </source>
</evidence>
<organism evidence="2 4">
    <name type="scientific">Caulochytrium protostelioides</name>
    <dbReference type="NCBI Taxonomy" id="1555241"/>
    <lineage>
        <taxon>Eukaryota</taxon>
        <taxon>Fungi</taxon>
        <taxon>Fungi incertae sedis</taxon>
        <taxon>Chytridiomycota</taxon>
        <taxon>Chytridiomycota incertae sedis</taxon>
        <taxon>Chytridiomycetes</taxon>
        <taxon>Caulochytriales</taxon>
        <taxon>Caulochytriaceae</taxon>
        <taxon>Caulochytrium</taxon>
    </lineage>
</organism>
<feature type="non-terminal residue" evidence="2">
    <location>
        <position position="1"/>
    </location>
</feature>
<protein>
    <submittedName>
        <fullName evidence="2">Uncharacterized protein</fullName>
    </submittedName>
</protein>
<dbReference type="Pfam" id="PF09784">
    <property type="entry name" value="L31"/>
    <property type="match status" value="1"/>
</dbReference>
<reference evidence="2" key="2">
    <citation type="submission" date="2018-04" db="EMBL/GenBank/DDBJ databases">
        <title>Leveraging single-cell genomics to expand the Fungal Tree of Life.</title>
        <authorList>
            <consortium name="DOE Joint Genome Institute"/>
            <person name="Ahrendt S.R."/>
            <person name="Quandt C.A."/>
            <person name="Ciobanu D."/>
            <person name="Clum A."/>
            <person name="Salamov A."/>
            <person name="Andreopoulos B."/>
            <person name="Cheng J.-F."/>
            <person name="Woyke T."/>
            <person name="Pelin A."/>
            <person name="Henrissat B."/>
            <person name="Benny G.L."/>
            <person name="Smith M.E."/>
            <person name="James T.Y."/>
            <person name="Grigoriev I.V."/>
        </authorList>
    </citation>
    <scope>NUCLEOTIDE SEQUENCE</scope>
    <source>
        <strain evidence="2">ATCC 52028</strain>
    </source>
</reference>
<reference evidence="3 4" key="1">
    <citation type="journal article" date="2018" name="Nat. Microbiol.">
        <title>Leveraging single-cell genomics to expand the fungal tree of life.</title>
        <authorList>
            <person name="Ahrendt S.R."/>
            <person name="Quandt C.A."/>
            <person name="Ciobanu D."/>
            <person name="Clum A."/>
            <person name="Salamov A."/>
            <person name="Andreopoulos B."/>
            <person name="Cheng J.F."/>
            <person name="Woyke T."/>
            <person name="Pelin A."/>
            <person name="Henrissat B."/>
            <person name="Reynolds N.K."/>
            <person name="Benny G.L."/>
            <person name="Smith M.E."/>
            <person name="James T.Y."/>
            <person name="Grigoriev I.V."/>
        </authorList>
    </citation>
    <scope>NUCLEOTIDE SEQUENCE [LARGE SCALE GENOMIC DNA]</scope>
    <source>
        <strain evidence="3 4">ATCC 52028</strain>
    </source>
</reference>
<sequence length="95" mass="11058">RAFRLNAMQKLRHRRRLQAVDNVVETLVNSGVKTAALEDARRMPKEGALSILEKYWIASKRYKYGIKPVSWVPHWTKVAHPRKWVASATHEPVKK</sequence>
<dbReference type="GO" id="GO:0005762">
    <property type="term" value="C:mitochondrial large ribosomal subunit"/>
    <property type="evidence" value="ECO:0007669"/>
    <property type="project" value="TreeGrafter"/>
</dbReference>
<dbReference type="Proteomes" id="UP000268535">
    <property type="component" value="Unassembled WGS sequence"/>
</dbReference>
<dbReference type="EMBL" id="ML014123">
    <property type="protein sequence ID" value="RKP03431.1"/>
    <property type="molecule type" value="Genomic_DNA"/>
</dbReference>
<dbReference type="STRING" id="1555241.A0A4P9XE64"/>
<dbReference type="Proteomes" id="UP000274922">
    <property type="component" value="Unassembled WGS sequence"/>
</dbReference>
<dbReference type="PANTHER" id="PTHR28271">
    <property type="entry name" value="54S RIBOSOMAL PROTEIN L31, MITOCHONDRIAL"/>
    <property type="match status" value="1"/>
</dbReference>
<reference evidence="1" key="3">
    <citation type="submission" date="2018-08" db="EMBL/GenBank/DDBJ databases">
        <title>Leveraging single-cell genomics to expand the Fungal Tree of Life.</title>
        <authorList>
            <consortium name="DOE Joint Genome Institute"/>
            <person name="Ahrendt S.R."/>
            <person name="Quandt C.A."/>
            <person name="Ciobanu D."/>
            <person name="Clum A."/>
            <person name="Salamov A."/>
            <person name="Andreopoulos B."/>
            <person name="Cheng J.-F."/>
            <person name="Woyke T."/>
            <person name="Pelin A."/>
            <person name="Henrissat B."/>
            <person name="Reynolds N."/>
            <person name="Benny G.L."/>
            <person name="Smith M.E."/>
            <person name="James T.Y."/>
            <person name="Grigoriev I.V."/>
        </authorList>
    </citation>
    <scope>NUCLEOTIDE SEQUENCE</scope>
    <source>
        <strain evidence="1">ATCC 52028</strain>
    </source>
</reference>
<dbReference type="OrthoDB" id="2332379at2759"/>
<evidence type="ECO:0000313" key="1">
    <source>
        <dbReference type="EMBL" id="RKO97953.1"/>
    </source>
</evidence>
<dbReference type="AlphaFoldDB" id="A0A4P9XE64"/>
<dbReference type="PANTHER" id="PTHR28271:SF1">
    <property type="entry name" value="LARGE RIBOSOMAL SUBUNIT PROTEIN ML60"/>
    <property type="match status" value="1"/>
</dbReference>
<evidence type="ECO:0000313" key="2">
    <source>
        <dbReference type="EMBL" id="RKP03431.1"/>
    </source>
</evidence>
<gene>
    <name evidence="1" type="ORF">CAUPRSCDRAFT_247</name>
    <name evidence="2" type="ORF">CXG81DRAFT_3899</name>
</gene>
<dbReference type="GO" id="GO:0003735">
    <property type="term" value="F:structural constituent of ribosome"/>
    <property type="evidence" value="ECO:0007669"/>
    <property type="project" value="TreeGrafter"/>
</dbReference>
<accession>A0A4P9XE64</accession>
<dbReference type="InterPro" id="IPR016340">
    <property type="entry name" value="Ribosomal_mL60"/>
</dbReference>
<keyword evidence="4" id="KW-1185">Reference proteome</keyword>
<feature type="non-terminal residue" evidence="2">
    <location>
        <position position="95"/>
    </location>
</feature>